<evidence type="ECO:0000313" key="1">
    <source>
        <dbReference type="EMBL" id="KKL89413.1"/>
    </source>
</evidence>
<reference evidence="1" key="1">
    <citation type="journal article" date="2015" name="Nature">
        <title>Complex archaea that bridge the gap between prokaryotes and eukaryotes.</title>
        <authorList>
            <person name="Spang A."/>
            <person name="Saw J.H."/>
            <person name="Jorgensen S.L."/>
            <person name="Zaremba-Niedzwiedzka K."/>
            <person name="Martijn J."/>
            <person name="Lind A.E."/>
            <person name="van Eijk R."/>
            <person name="Schleper C."/>
            <person name="Guy L."/>
            <person name="Ettema T.J."/>
        </authorList>
    </citation>
    <scope>NUCLEOTIDE SEQUENCE</scope>
</reference>
<sequence>MVANELIINIKHFGWCALKRQGKNNDAHYVYSALGRYFTLCHIEKEILHDAYIMLAPPQFVRCEACLDRIKKETEMVLVKG</sequence>
<organism evidence="1">
    <name type="scientific">marine sediment metagenome</name>
    <dbReference type="NCBI Taxonomy" id="412755"/>
    <lineage>
        <taxon>unclassified sequences</taxon>
        <taxon>metagenomes</taxon>
        <taxon>ecological metagenomes</taxon>
    </lineage>
</organism>
<gene>
    <name evidence="1" type="ORF">LCGC14_1914930</name>
</gene>
<dbReference type="AlphaFoldDB" id="A0A0F9FT66"/>
<dbReference type="EMBL" id="LAZR01020293">
    <property type="protein sequence ID" value="KKL89413.1"/>
    <property type="molecule type" value="Genomic_DNA"/>
</dbReference>
<comment type="caution">
    <text evidence="1">The sequence shown here is derived from an EMBL/GenBank/DDBJ whole genome shotgun (WGS) entry which is preliminary data.</text>
</comment>
<protein>
    <submittedName>
        <fullName evidence="1">Uncharacterized protein</fullName>
    </submittedName>
</protein>
<proteinExistence type="predicted"/>
<accession>A0A0F9FT66</accession>
<name>A0A0F9FT66_9ZZZZ</name>